<evidence type="ECO:0000259" key="4">
    <source>
        <dbReference type="SMART" id="SM00382"/>
    </source>
</evidence>
<dbReference type="InterPro" id="IPR001208">
    <property type="entry name" value="MCM_dom"/>
</dbReference>
<dbReference type="NCBIfam" id="TIGR00368">
    <property type="entry name" value="YifB family Mg chelatase-like AAA ATPase"/>
    <property type="match status" value="1"/>
</dbReference>
<comment type="caution">
    <text evidence="5">The sequence shown here is derived from an EMBL/GenBank/DDBJ whole genome shotgun (WGS) entry which is preliminary data.</text>
</comment>
<feature type="domain" description="AAA+ ATPase" evidence="4">
    <location>
        <begin position="214"/>
        <end position="396"/>
    </location>
</feature>
<dbReference type="Proteomes" id="UP000216411">
    <property type="component" value="Unassembled WGS sequence"/>
</dbReference>
<dbReference type="InterPro" id="IPR020568">
    <property type="entry name" value="Ribosomal_Su5_D2-typ_SF"/>
</dbReference>
<keyword evidence="3 5" id="KW-0067">ATP-binding</keyword>
<dbReference type="InterPro" id="IPR004482">
    <property type="entry name" value="Mg_chelat-rel"/>
</dbReference>
<dbReference type="SUPFAM" id="SSF54211">
    <property type="entry name" value="Ribosomal protein S5 domain 2-like"/>
    <property type="match status" value="1"/>
</dbReference>
<dbReference type="RefSeq" id="WP_094379709.1">
    <property type="nucleotide sequence ID" value="NZ_NOKA02000003.1"/>
</dbReference>
<dbReference type="PANTHER" id="PTHR32039:SF7">
    <property type="entry name" value="COMPETENCE PROTEIN COMM"/>
    <property type="match status" value="1"/>
</dbReference>
<dbReference type="Pfam" id="PF13335">
    <property type="entry name" value="Mg_chelatase_C"/>
    <property type="match status" value="1"/>
</dbReference>
<sequence length="511" mass="57108">MFSTVLSACITGIDSNLVCVEADVSNGMPMFEMVGYLSGEVKEAKERVRAAIRNSGISMPPKRITVNLSPADLRKAGSLFDLPIAAALLAALDIIDKENLKETLIVGELSLNGEIRSVKGVLPMAMAVDSYQCRRFVVPKANAKEAAVINGIEVIGVETLKEFIQFMKNQIQIDKEAINIEEIFSNYTNEFKIDFSEVNGQILAKRAIEIASAGLHNILLIGPPGSGKTMLAKRIPTILPPISIPESLEITKICSISGNLNQEFPLISNRPFRNPHHTITKTALIGGSAAIKPGEVSLSHRGVLFLDELPEFNRAVLESIRQPLEDRAVNISRATASYRFPSDFMLVAAMNPCACGYYPDLNKCHCSENQVQRYLNRISGPLLDRIDLCVELGQMKYEEMLPRNENESSKVIQERVIKAHKIQERRYQKSDIFFNSDLTGTQIAKYCKLSKEIQKYIETVFDKMDISARVYHRILKVARTIADLEGAENIEKIHISEAICFKTLDKKYWKR</sequence>
<evidence type="ECO:0000256" key="2">
    <source>
        <dbReference type="ARBA" id="ARBA00022741"/>
    </source>
</evidence>
<dbReference type="SUPFAM" id="SSF52540">
    <property type="entry name" value="P-loop containing nucleoside triphosphate hydrolases"/>
    <property type="match status" value="1"/>
</dbReference>
<dbReference type="EMBL" id="NOKA02000003">
    <property type="protein sequence ID" value="RDY32458.1"/>
    <property type="molecule type" value="Genomic_DNA"/>
</dbReference>
<comment type="similarity">
    <text evidence="1">Belongs to the Mg-chelatase subunits D/I family. ComM subfamily.</text>
</comment>
<dbReference type="InterPro" id="IPR045006">
    <property type="entry name" value="CHLI-like"/>
</dbReference>
<proteinExistence type="inferred from homology"/>
<organism evidence="5 6">
    <name type="scientific">Lachnotalea glycerini</name>
    <dbReference type="NCBI Taxonomy" id="1763509"/>
    <lineage>
        <taxon>Bacteria</taxon>
        <taxon>Bacillati</taxon>
        <taxon>Bacillota</taxon>
        <taxon>Clostridia</taxon>
        <taxon>Lachnospirales</taxon>
        <taxon>Lachnospiraceae</taxon>
        <taxon>Lachnotalea</taxon>
    </lineage>
</organism>
<dbReference type="GO" id="GO:0003677">
    <property type="term" value="F:DNA binding"/>
    <property type="evidence" value="ECO:0007669"/>
    <property type="project" value="InterPro"/>
</dbReference>
<accession>A0A371JI83</accession>
<evidence type="ECO:0000313" key="6">
    <source>
        <dbReference type="Proteomes" id="UP000216411"/>
    </source>
</evidence>
<dbReference type="PRINTS" id="PR01657">
    <property type="entry name" value="MCMFAMILY"/>
</dbReference>
<reference evidence="5 6" key="1">
    <citation type="journal article" date="2017" name="Genome Announc.">
        <title>Draft Genome Sequence of a Sporulating and Motile Strain of Lachnotalea glycerini Isolated from Water in Quebec City, Canada.</title>
        <authorList>
            <person name="Maheux A.F."/>
            <person name="Boudreau D.K."/>
            <person name="Berube E."/>
            <person name="Boissinot M."/>
            <person name="Raymond F."/>
            <person name="Brodeur S."/>
            <person name="Corbeil J."/>
            <person name="Isabel S."/>
            <person name="Omar R.F."/>
            <person name="Bergeron M.G."/>
        </authorList>
    </citation>
    <scope>NUCLEOTIDE SEQUENCE [LARGE SCALE GENOMIC DNA]</scope>
    <source>
        <strain evidence="5 6">CCRI-19302</strain>
    </source>
</reference>
<dbReference type="Gene3D" id="3.30.230.10">
    <property type="match status" value="1"/>
</dbReference>
<keyword evidence="2" id="KW-0547">Nucleotide-binding</keyword>
<dbReference type="OrthoDB" id="9813147at2"/>
<dbReference type="GO" id="GO:0005524">
    <property type="term" value="F:ATP binding"/>
    <property type="evidence" value="ECO:0007669"/>
    <property type="project" value="UniProtKB-KW"/>
</dbReference>
<dbReference type="Pfam" id="PF01078">
    <property type="entry name" value="Mg_chelatase"/>
    <property type="match status" value="1"/>
</dbReference>
<dbReference type="AlphaFoldDB" id="A0A371JI83"/>
<dbReference type="InterPro" id="IPR025158">
    <property type="entry name" value="Mg_chelat-rel_C"/>
</dbReference>
<gene>
    <name evidence="5" type="ORF">CG710_003235</name>
</gene>
<evidence type="ECO:0000256" key="1">
    <source>
        <dbReference type="ARBA" id="ARBA00006354"/>
    </source>
</evidence>
<dbReference type="Pfam" id="PF13541">
    <property type="entry name" value="ChlI"/>
    <property type="match status" value="1"/>
</dbReference>
<dbReference type="InterPro" id="IPR027417">
    <property type="entry name" value="P-loop_NTPase"/>
</dbReference>
<keyword evidence="6" id="KW-1185">Reference proteome</keyword>
<dbReference type="InterPro" id="IPR014721">
    <property type="entry name" value="Ribsml_uS5_D2-typ_fold_subgr"/>
</dbReference>
<name>A0A371JI83_9FIRM</name>
<dbReference type="InterPro" id="IPR000523">
    <property type="entry name" value="Mg_chelatse_chII-like_cat_dom"/>
</dbReference>
<evidence type="ECO:0000256" key="3">
    <source>
        <dbReference type="ARBA" id="ARBA00022840"/>
    </source>
</evidence>
<evidence type="ECO:0000313" key="5">
    <source>
        <dbReference type="EMBL" id="RDY32458.1"/>
    </source>
</evidence>
<dbReference type="PANTHER" id="PTHR32039">
    <property type="entry name" value="MAGNESIUM-CHELATASE SUBUNIT CHLI"/>
    <property type="match status" value="1"/>
</dbReference>
<protein>
    <submittedName>
        <fullName evidence="5">ATP-binding protein</fullName>
    </submittedName>
</protein>
<dbReference type="InterPro" id="IPR003593">
    <property type="entry name" value="AAA+_ATPase"/>
</dbReference>
<dbReference type="Gene3D" id="3.40.50.300">
    <property type="entry name" value="P-loop containing nucleotide triphosphate hydrolases"/>
    <property type="match status" value="1"/>
</dbReference>
<dbReference type="SMART" id="SM00382">
    <property type="entry name" value="AAA"/>
    <property type="match status" value="1"/>
</dbReference>